<dbReference type="Proteomes" id="UP001500804">
    <property type="component" value="Unassembled WGS sequence"/>
</dbReference>
<feature type="domain" description="Biotin synthase auxiliary protein C-terminal" evidence="8">
    <location>
        <begin position="37"/>
        <end position="58"/>
    </location>
</feature>
<comment type="function">
    <text evidence="5">Required for the activity of the biotin synthase BioB.</text>
</comment>
<evidence type="ECO:0000256" key="4">
    <source>
        <dbReference type="ARBA" id="ARBA00023004"/>
    </source>
</evidence>
<evidence type="ECO:0000256" key="7">
    <source>
        <dbReference type="ARBA" id="ARBA00093796"/>
    </source>
</evidence>
<evidence type="ECO:0000313" key="10">
    <source>
        <dbReference type="Proteomes" id="UP001500804"/>
    </source>
</evidence>
<dbReference type="InterPro" id="IPR058605">
    <property type="entry name" value="BsaP_C"/>
</dbReference>
<comment type="caution">
    <text evidence="9">The sequence shown here is derived from an EMBL/GenBank/DDBJ whole genome shotgun (WGS) entry which is preliminary data.</text>
</comment>
<evidence type="ECO:0000256" key="2">
    <source>
        <dbReference type="ARBA" id="ARBA00022723"/>
    </source>
</evidence>
<protein>
    <recommendedName>
        <fullName evidence="7">Biotin synthase auxiliary protein</fullName>
    </recommendedName>
</protein>
<evidence type="ECO:0000256" key="3">
    <source>
        <dbReference type="ARBA" id="ARBA00022756"/>
    </source>
</evidence>
<sequence length="59" mass="6732">MFCDQCGKPAAEGGHARCAERRVLEPPRFCPDCARRMVVQVTPTRWTARCSRHGERTSR</sequence>
<accession>A0ABP9NKN5</accession>
<comment type="cofactor">
    <cofactor evidence="1">
        <name>iron-sulfur cluster</name>
        <dbReference type="ChEBI" id="CHEBI:30408"/>
    </cofactor>
</comment>
<keyword evidence="2" id="KW-0479">Metal-binding</keyword>
<dbReference type="RefSeq" id="WP_345605191.1">
    <property type="nucleotide sequence ID" value="NZ_BAABJO010000008.1"/>
</dbReference>
<keyword evidence="3" id="KW-0093">Biotin biosynthesis</keyword>
<evidence type="ECO:0000313" key="9">
    <source>
        <dbReference type="EMBL" id="GAA5119634.1"/>
    </source>
</evidence>
<name>A0ABP9NKN5_9PSEU</name>
<comment type="similarity">
    <text evidence="6">Belongs to the BsaP family.</text>
</comment>
<evidence type="ECO:0000256" key="1">
    <source>
        <dbReference type="ARBA" id="ARBA00001915"/>
    </source>
</evidence>
<evidence type="ECO:0000256" key="6">
    <source>
        <dbReference type="ARBA" id="ARBA00093780"/>
    </source>
</evidence>
<organism evidence="9 10">
    <name type="scientific">Pseudonocardia adelaidensis</name>
    <dbReference type="NCBI Taxonomy" id="648754"/>
    <lineage>
        <taxon>Bacteria</taxon>
        <taxon>Bacillati</taxon>
        <taxon>Actinomycetota</taxon>
        <taxon>Actinomycetes</taxon>
        <taxon>Pseudonocardiales</taxon>
        <taxon>Pseudonocardiaceae</taxon>
        <taxon>Pseudonocardia</taxon>
    </lineage>
</organism>
<dbReference type="EMBL" id="BAABJO010000008">
    <property type="protein sequence ID" value="GAA5119634.1"/>
    <property type="molecule type" value="Genomic_DNA"/>
</dbReference>
<evidence type="ECO:0000259" key="8">
    <source>
        <dbReference type="Pfam" id="PF26519"/>
    </source>
</evidence>
<keyword evidence="4" id="KW-0408">Iron</keyword>
<keyword evidence="10" id="KW-1185">Reference proteome</keyword>
<reference evidence="10" key="1">
    <citation type="journal article" date="2019" name="Int. J. Syst. Evol. Microbiol.">
        <title>The Global Catalogue of Microorganisms (GCM) 10K type strain sequencing project: providing services to taxonomists for standard genome sequencing and annotation.</title>
        <authorList>
            <consortium name="The Broad Institute Genomics Platform"/>
            <consortium name="The Broad Institute Genome Sequencing Center for Infectious Disease"/>
            <person name="Wu L."/>
            <person name="Ma J."/>
        </authorList>
    </citation>
    <scope>NUCLEOTIDE SEQUENCE [LARGE SCALE GENOMIC DNA]</scope>
    <source>
        <strain evidence="10">JCM 18302</strain>
    </source>
</reference>
<gene>
    <name evidence="9" type="ORF">GCM10023320_25680</name>
</gene>
<dbReference type="Pfam" id="PF26519">
    <property type="entry name" value="BsaP"/>
    <property type="match status" value="1"/>
</dbReference>
<proteinExistence type="inferred from homology"/>
<evidence type="ECO:0000256" key="5">
    <source>
        <dbReference type="ARBA" id="ARBA00093761"/>
    </source>
</evidence>